<organism evidence="1 2">
    <name type="scientific">Oryza sativa subsp. japonica</name>
    <name type="common">Rice</name>
    <dbReference type="NCBI Taxonomy" id="39947"/>
    <lineage>
        <taxon>Eukaryota</taxon>
        <taxon>Viridiplantae</taxon>
        <taxon>Streptophyta</taxon>
        <taxon>Embryophyta</taxon>
        <taxon>Tracheophyta</taxon>
        <taxon>Spermatophyta</taxon>
        <taxon>Magnoliopsida</taxon>
        <taxon>Liliopsida</taxon>
        <taxon>Poales</taxon>
        <taxon>Poaceae</taxon>
        <taxon>BOP clade</taxon>
        <taxon>Oryzoideae</taxon>
        <taxon>Oryzeae</taxon>
        <taxon>Oryzinae</taxon>
        <taxon>Oryza</taxon>
        <taxon>Oryza sativa</taxon>
    </lineage>
</organism>
<dbReference type="Proteomes" id="UP000059680">
    <property type="component" value="Chromosome 3"/>
</dbReference>
<evidence type="ECO:0000313" key="1">
    <source>
        <dbReference type="EMBL" id="BAS86815.1"/>
    </source>
</evidence>
<evidence type="ECO:0000313" key="2">
    <source>
        <dbReference type="Proteomes" id="UP000059680"/>
    </source>
</evidence>
<dbReference type="PaxDb" id="39947-A0A0P0W440"/>
<reference evidence="1 2" key="3">
    <citation type="journal article" date="2013" name="Rice">
        <title>Improvement of the Oryza sativa Nipponbare reference genome using next generation sequence and optical map data.</title>
        <authorList>
            <person name="Kawahara Y."/>
            <person name="de la Bastide M."/>
            <person name="Hamilton J.P."/>
            <person name="Kanamori H."/>
            <person name="McCombie W.R."/>
            <person name="Ouyang S."/>
            <person name="Schwartz D.C."/>
            <person name="Tanaka T."/>
            <person name="Wu J."/>
            <person name="Zhou S."/>
            <person name="Childs K.L."/>
            <person name="Davidson R.M."/>
            <person name="Lin H."/>
            <person name="Quesada-Ocampo L."/>
            <person name="Vaillancourt B."/>
            <person name="Sakai H."/>
            <person name="Lee S.S."/>
            <person name="Kim J."/>
            <person name="Numa H."/>
            <person name="Itoh T."/>
            <person name="Buell C.R."/>
            <person name="Matsumoto T."/>
        </authorList>
    </citation>
    <scope>NUCLEOTIDE SEQUENCE [LARGE SCALE GENOMIC DNA]</scope>
    <source>
        <strain evidence="2">cv. Nipponbare</strain>
    </source>
</reference>
<accession>A0A0P0W440</accession>
<proteinExistence type="predicted"/>
<reference evidence="2" key="1">
    <citation type="journal article" date="2005" name="Nature">
        <title>The map-based sequence of the rice genome.</title>
        <authorList>
            <consortium name="International rice genome sequencing project (IRGSP)"/>
            <person name="Matsumoto T."/>
            <person name="Wu J."/>
            <person name="Kanamori H."/>
            <person name="Katayose Y."/>
            <person name="Fujisawa M."/>
            <person name="Namiki N."/>
            <person name="Mizuno H."/>
            <person name="Yamamoto K."/>
            <person name="Antonio B.A."/>
            <person name="Baba T."/>
            <person name="Sakata K."/>
            <person name="Nagamura Y."/>
            <person name="Aoki H."/>
            <person name="Arikawa K."/>
            <person name="Arita K."/>
            <person name="Bito T."/>
            <person name="Chiden Y."/>
            <person name="Fujitsuka N."/>
            <person name="Fukunaka R."/>
            <person name="Hamada M."/>
            <person name="Harada C."/>
            <person name="Hayashi A."/>
            <person name="Hijishita S."/>
            <person name="Honda M."/>
            <person name="Hosokawa S."/>
            <person name="Ichikawa Y."/>
            <person name="Idonuma A."/>
            <person name="Iijima M."/>
            <person name="Ikeda M."/>
            <person name="Ikeno M."/>
            <person name="Ito K."/>
            <person name="Ito S."/>
            <person name="Ito T."/>
            <person name="Ito Y."/>
            <person name="Ito Y."/>
            <person name="Iwabuchi A."/>
            <person name="Kamiya K."/>
            <person name="Karasawa W."/>
            <person name="Kurita K."/>
            <person name="Katagiri S."/>
            <person name="Kikuta A."/>
            <person name="Kobayashi H."/>
            <person name="Kobayashi N."/>
            <person name="Machita K."/>
            <person name="Maehara T."/>
            <person name="Masukawa M."/>
            <person name="Mizubayashi T."/>
            <person name="Mukai Y."/>
            <person name="Nagasaki H."/>
            <person name="Nagata Y."/>
            <person name="Naito S."/>
            <person name="Nakashima M."/>
            <person name="Nakama Y."/>
            <person name="Nakamichi Y."/>
            <person name="Nakamura M."/>
            <person name="Meguro A."/>
            <person name="Negishi M."/>
            <person name="Ohta I."/>
            <person name="Ohta T."/>
            <person name="Okamoto M."/>
            <person name="Ono N."/>
            <person name="Saji S."/>
            <person name="Sakaguchi M."/>
            <person name="Sakai K."/>
            <person name="Shibata M."/>
            <person name="Shimokawa T."/>
            <person name="Song J."/>
            <person name="Takazaki Y."/>
            <person name="Terasawa K."/>
            <person name="Tsugane M."/>
            <person name="Tsuji K."/>
            <person name="Ueda S."/>
            <person name="Waki K."/>
            <person name="Yamagata H."/>
            <person name="Yamamoto M."/>
            <person name="Yamamoto S."/>
            <person name="Yamane H."/>
            <person name="Yoshiki S."/>
            <person name="Yoshihara R."/>
            <person name="Yukawa K."/>
            <person name="Zhong H."/>
            <person name="Yano M."/>
            <person name="Yuan Q."/>
            <person name="Ouyang S."/>
            <person name="Liu J."/>
            <person name="Jones K.M."/>
            <person name="Gansberger K."/>
            <person name="Moffat K."/>
            <person name="Hill J."/>
            <person name="Bera J."/>
            <person name="Fadrosh D."/>
            <person name="Jin S."/>
            <person name="Johri S."/>
            <person name="Kim M."/>
            <person name="Overton L."/>
            <person name="Reardon M."/>
            <person name="Tsitrin T."/>
            <person name="Vuong H."/>
            <person name="Weaver B."/>
            <person name="Ciecko A."/>
            <person name="Tallon L."/>
            <person name="Jackson J."/>
            <person name="Pai G."/>
            <person name="Aken S.V."/>
            <person name="Utterback T."/>
            <person name="Reidmuller S."/>
            <person name="Feldblyum T."/>
            <person name="Hsiao J."/>
            <person name="Zismann V."/>
            <person name="Iobst S."/>
            <person name="de Vazeille A.R."/>
            <person name="Buell C.R."/>
            <person name="Ying K."/>
            <person name="Li Y."/>
            <person name="Lu T."/>
            <person name="Huang Y."/>
            <person name="Zhao Q."/>
            <person name="Feng Q."/>
            <person name="Zhang L."/>
            <person name="Zhu J."/>
            <person name="Weng Q."/>
            <person name="Mu J."/>
            <person name="Lu Y."/>
            <person name="Fan D."/>
            <person name="Liu Y."/>
            <person name="Guan J."/>
            <person name="Zhang Y."/>
            <person name="Yu S."/>
            <person name="Liu X."/>
            <person name="Zhang Y."/>
            <person name="Hong G."/>
            <person name="Han B."/>
            <person name="Choisne N."/>
            <person name="Demange N."/>
            <person name="Orjeda G."/>
            <person name="Samain S."/>
            <person name="Cattolico L."/>
            <person name="Pelletier E."/>
            <person name="Couloux A."/>
            <person name="Segurens B."/>
            <person name="Wincker P."/>
            <person name="D'Hont A."/>
            <person name="Scarpelli C."/>
            <person name="Weissenbach J."/>
            <person name="Salanoubat M."/>
            <person name="Quetier F."/>
            <person name="Yu Y."/>
            <person name="Kim H.R."/>
            <person name="Rambo T."/>
            <person name="Currie J."/>
            <person name="Collura K."/>
            <person name="Luo M."/>
            <person name="Yang T."/>
            <person name="Ammiraju J.S.S."/>
            <person name="Engler F."/>
            <person name="Soderlund C."/>
            <person name="Wing R.A."/>
            <person name="Palmer L.E."/>
            <person name="de la Bastide M."/>
            <person name="Spiegel L."/>
            <person name="Nascimento L."/>
            <person name="Zutavern T."/>
            <person name="O'Shaughnessy A."/>
            <person name="Dike S."/>
            <person name="Dedhia N."/>
            <person name="Preston R."/>
            <person name="Balija V."/>
            <person name="McCombie W.R."/>
            <person name="Chow T."/>
            <person name="Chen H."/>
            <person name="Chung M."/>
            <person name="Chen C."/>
            <person name="Shaw J."/>
            <person name="Wu H."/>
            <person name="Hsiao K."/>
            <person name="Chao Y."/>
            <person name="Chu M."/>
            <person name="Cheng C."/>
            <person name="Hour A."/>
            <person name="Lee P."/>
            <person name="Lin S."/>
            <person name="Lin Y."/>
            <person name="Liou J."/>
            <person name="Liu S."/>
            <person name="Hsing Y."/>
            <person name="Raghuvanshi S."/>
            <person name="Mohanty A."/>
            <person name="Bharti A.K."/>
            <person name="Gaur A."/>
            <person name="Gupta V."/>
            <person name="Kumar D."/>
            <person name="Ravi V."/>
            <person name="Vij S."/>
            <person name="Kapur A."/>
            <person name="Khurana P."/>
            <person name="Khurana P."/>
            <person name="Khurana J.P."/>
            <person name="Tyagi A.K."/>
            <person name="Gaikwad K."/>
            <person name="Singh A."/>
            <person name="Dalal V."/>
            <person name="Srivastava S."/>
            <person name="Dixit A."/>
            <person name="Pal A.K."/>
            <person name="Ghazi I.A."/>
            <person name="Yadav M."/>
            <person name="Pandit A."/>
            <person name="Bhargava A."/>
            <person name="Sureshbabu K."/>
            <person name="Batra K."/>
            <person name="Sharma T.R."/>
            <person name="Mohapatra T."/>
            <person name="Singh N.K."/>
            <person name="Messing J."/>
            <person name="Nelson A.B."/>
            <person name="Fuks G."/>
            <person name="Kavchok S."/>
            <person name="Keizer G."/>
            <person name="Linton E."/>
            <person name="Llaca V."/>
            <person name="Song R."/>
            <person name="Tanyolac B."/>
            <person name="Young S."/>
            <person name="Ho-Il K."/>
            <person name="Hahn J.H."/>
            <person name="Sangsakoo G."/>
            <person name="Vanavichit A."/>
            <person name="de Mattos Luiz.A.T."/>
            <person name="Zimmer P.D."/>
            <person name="Malone G."/>
            <person name="Dellagostin O."/>
            <person name="de Oliveira A.C."/>
            <person name="Bevan M."/>
            <person name="Bancroft I."/>
            <person name="Minx P."/>
            <person name="Cordum H."/>
            <person name="Wilson R."/>
            <person name="Cheng Z."/>
            <person name="Jin W."/>
            <person name="Jiang J."/>
            <person name="Leong S.A."/>
            <person name="Iwama H."/>
            <person name="Gojobori T."/>
            <person name="Itoh T."/>
            <person name="Niimura Y."/>
            <person name="Fujii Y."/>
            <person name="Habara T."/>
            <person name="Sakai H."/>
            <person name="Sato Y."/>
            <person name="Wilson G."/>
            <person name="Kumar K."/>
            <person name="McCouch S."/>
            <person name="Juretic N."/>
            <person name="Hoen D."/>
            <person name="Wright S."/>
            <person name="Bruskiewich R."/>
            <person name="Bureau T."/>
            <person name="Miyao A."/>
            <person name="Hirochika H."/>
            <person name="Nishikawa T."/>
            <person name="Kadowaki K."/>
            <person name="Sugiura M."/>
            <person name="Burr B."/>
            <person name="Sasaki T."/>
        </authorList>
    </citation>
    <scope>NUCLEOTIDE SEQUENCE [LARGE SCALE GENOMIC DNA]</scope>
    <source>
        <strain evidence="2">cv. Nipponbare</strain>
    </source>
</reference>
<gene>
    <name evidence="1" type="ordered locus">Os03g0794050</name>
    <name evidence="1" type="ORF">OSNPB_030794050</name>
</gene>
<keyword evidence="2" id="KW-1185">Reference proteome</keyword>
<protein>
    <submittedName>
        <fullName evidence="1">Os03g0794050 protein</fullName>
    </submittedName>
</protein>
<reference evidence="1 2" key="2">
    <citation type="journal article" date="2013" name="Plant Cell Physiol.">
        <title>Rice Annotation Project Database (RAP-DB): an integrative and interactive database for rice genomics.</title>
        <authorList>
            <person name="Sakai H."/>
            <person name="Lee S.S."/>
            <person name="Tanaka T."/>
            <person name="Numa H."/>
            <person name="Kim J."/>
            <person name="Kawahara Y."/>
            <person name="Wakimoto H."/>
            <person name="Yang C.C."/>
            <person name="Iwamoto M."/>
            <person name="Abe T."/>
            <person name="Yamada Y."/>
            <person name="Muto A."/>
            <person name="Inokuchi H."/>
            <person name="Ikemura T."/>
            <person name="Matsumoto T."/>
            <person name="Sasaki T."/>
            <person name="Itoh T."/>
        </authorList>
    </citation>
    <scope>NUCLEOTIDE SEQUENCE [LARGE SCALE GENOMIC DNA]</scope>
    <source>
        <strain evidence="2">cv. Nipponbare</strain>
    </source>
</reference>
<dbReference type="AlphaFoldDB" id="A0A0P0W440"/>
<sequence length="85" mass="9776">MEVFVQGTIVSMSDDSVKERGIAKWGFDTLATLVAWMIWKDRNNRVFNLQQRPWTEIARAMAAEAELWRLARAVVPALGLYPWVP</sequence>
<dbReference type="InParanoid" id="A0A0P0W440"/>
<dbReference type="FunCoup" id="A0A0P0W440">
    <property type="interactions" value="114"/>
</dbReference>
<name>A0A0P0W440_ORYSJ</name>
<dbReference type="EMBL" id="AP014959">
    <property type="protein sequence ID" value="BAS86815.1"/>
    <property type="molecule type" value="Genomic_DNA"/>
</dbReference>